<dbReference type="SUPFAM" id="SSF55073">
    <property type="entry name" value="Nucleotide cyclase"/>
    <property type="match status" value="1"/>
</dbReference>
<dbReference type="PROSITE" id="PS50887">
    <property type="entry name" value="GGDEF"/>
    <property type="match status" value="1"/>
</dbReference>
<dbReference type="EMBL" id="JAVDQH010000001">
    <property type="protein sequence ID" value="MDR6242255.1"/>
    <property type="molecule type" value="Genomic_DNA"/>
</dbReference>
<dbReference type="PANTHER" id="PTHR45138:SF9">
    <property type="entry name" value="DIGUANYLATE CYCLASE DGCM-RELATED"/>
    <property type="match status" value="1"/>
</dbReference>
<name>A0ABU1ITC6_9BACL</name>
<dbReference type="PANTHER" id="PTHR45138">
    <property type="entry name" value="REGULATORY COMPONENTS OF SENSORY TRANSDUCTION SYSTEM"/>
    <property type="match status" value="1"/>
</dbReference>
<dbReference type="InterPro" id="IPR000160">
    <property type="entry name" value="GGDEF_dom"/>
</dbReference>
<accession>A0ABU1ITC6</accession>
<dbReference type="InterPro" id="IPR050469">
    <property type="entry name" value="Diguanylate_Cyclase"/>
</dbReference>
<feature type="compositionally biased region" description="Polar residues" evidence="1">
    <location>
        <begin position="14"/>
        <end position="25"/>
    </location>
</feature>
<dbReference type="Gene3D" id="3.30.70.270">
    <property type="match status" value="1"/>
</dbReference>
<dbReference type="CDD" id="cd01949">
    <property type="entry name" value="GGDEF"/>
    <property type="match status" value="1"/>
</dbReference>
<evidence type="ECO:0000313" key="4">
    <source>
        <dbReference type="Proteomes" id="UP001185028"/>
    </source>
</evidence>
<organism evidence="3 4">
    <name type="scientific">Paenibacillus hunanensis</name>
    <dbReference type="NCBI Taxonomy" id="539262"/>
    <lineage>
        <taxon>Bacteria</taxon>
        <taxon>Bacillati</taxon>
        <taxon>Bacillota</taxon>
        <taxon>Bacilli</taxon>
        <taxon>Bacillales</taxon>
        <taxon>Paenibacillaceae</taxon>
        <taxon>Paenibacillus</taxon>
    </lineage>
</organism>
<dbReference type="Pfam" id="PF00990">
    <property type="entry name" value="GGDEF"/>
    <property type="match status" value="1"/>
</dbReference>
<dbReference type="InterPro" id="IPR043128">
    <property type="entry name" value="Rev_trsase/Diguanyl_cyclase"/>
</dbReference>
<keyword evidence="4" id="KW-1185">Reference proteome</keyword>
<dbReference type="SMART" id="SM00267">
    <property type="entry name" value="GGDEF"/>
    <property type="match status" value="1"/>
</dbReference>
<reference evidence="3 4" key="1">
    <citation type="submission" date="2023-07" db="EMBL/GenBank/DDBJ databases">
        <title>Genomic Encyclopedia of Type Strains, Phase IV (KMG-IV): sequencing the most valuable type-strain genomes for metagenomic binning, comparative biology and taxonomic classification.</title>
        <authorList>
            <person name="Goeker M."/>
        </authorList>
    </citation>
    <scope>NUCLEOTIDE SEQUENCE [LARGE SCALE GENOMIC DNA]</scope>
    <source>
        <strain evidence="3 4">DSM 22170</strain>
    </source>
</reference>
<evidence type="ECO:0000313" key="3">
    <source>
        <dbReference type="EMBL" id="MDR6242255.1"/>
    </source>
</evidence>
<dbReference type="InterPro" id="IPR029787">
    <property type="entry name" value="Nucleotide_cyclase"/>
</dbReference>
<dbReference type="Gene3D" id="1.25.40.10">
    <property type="entry name" value="Tetratricopeptide repeat domain"/>
    <property type="match status" value="2"/>
</dbReference>
<feature type="domain" description="GGDEF" evidence="2">
    <location>
        <begin position="413"/>
        <end position="546"/>
    </location>
</feature>
<dbReference type="InterPro" id="IPR011990">
    <property type="entry name" value="TPR-like_helical_dom_sf"/>
</dbReference>
<sequence>MSKSINKHSIPIHQDNQPGKEQSGLSDMDLMSHSKEAFSKMLDTLELLPYRNVNASVSATQRALQVAQQSGDEALIIRTRLIQADIMARQGKVAEAGRIIRQANEWAETHQHNHLLARSHRLLASFFRRLGDNESALQHAVISSQLLPDDAIPPLRADHLMMLALTLDEVGAYDDSTKHFDEVLNIAKATDDTLLSLFALNNMAYTRFEMGDGEAAYRLANELRDIAARTNMQLSASHLDTIASIEILLGHPEKAEATLVPMLRDPLSRKLGDLNVLPECLLTTAEAQRLQGKLKQAQKTLNEARHMCREQGLTGLMVRVRLQQSEMYAAAGDYRRAYEEHKLYHQENEAKRSAEREARARILQMTFDAEEARKDSEYFKEMALRDPLTGLHNRRFMDPYLDDLLAQSLINGQPVTAVLIDLDHFKEINDTLSHQVGDTVLVNVAKIMSMTAPSSSALARIGGEEFLAVFKDTDAECGMLHATRLCQAISSADWSPITGKMTVTASLGVGTTTGGNLNRMELIAIADRLLYEAKRTGRNRVIGYCNTTNTLE</sequence>
<protein>
    <submittedName>
        <fullName evidence="3">Diguanylate cyclase (GGDEF)-like protein</fullName>
    </submittedName>
</protein>
<proteinExistence type="predicted"/>
<dbReference type="SUPFAM" id="SSF48452">
    <property type="entry name" value="TPR-like"/>
    <property type="match status" value="2"/>
</dbReference>
<feature type="region of interest" description="Disordered" evidence="1">
    <location>
        <begin position="1"/>
        <end position="27"/>
    </location>
</feature>
<dbReference type="Proteomes" id="UP001185028">
    <property type="component" value="Unassembled WGS sequence"/>
</dbReference>
<evidence type="ECO:0000259" key="2">
    <source>
        <dbReference type="PROSITE" id="PS50887"/>
    </source>
</evidence>
<evidence type="ECO:0000256" key="1">
    <source>
        <dbReference type="SAM" id="MobiDB-lite"/>
    </source>
</evidence>
<comment type="caution">
    <text evidence="3">The sequence shown here is derived from an EMBL/GenBank/DDBJ whole genome shotgun (WGS) entry which is preliminary data.</text>
</comment>
<dbReference type="NCBIfam" id="TIGR00254">
    <property type="entry name" value="GGDEF"/>
    <property type="match status" value="1"/>
</dbReference>
<gene>
    <name evidence="3" type="ORF">JOC58_000139</name>
</gene>
<dbReference type="RefSeq" id="WP_188774736.1">
    <property type="nucleotide sequence ID" value="NZ_BMMB01000003.1"/>
</dbReference>